<dbReference type="InterPro" id="IPR008767">
    <property type="entry name" value="Phage_SPP1_head-tail_adaptor"/>
</dbReference>
<dbReference type="Proteomes" id="UP000659084">
    <property type="component" value="Unassembled WGS sequence"/>
</dbReference>
<dbReference type="RefSeq" id="WP_179252432.1">
    <property type="nucleotide sequence ID" value="NZ_JACBIV010000007.1"/>
</dbReference>
<evidence type="ECO:0000313" key="1">
    <source>
        <dbReference type="EMBL" id="MBC3213862.1"/>
    </source>
</evidence>
<dbReference type="NCBIfam" id="TIGR01563">
    <property type="entry name" value="gp16_SPP1"/>
    <property type="match status" value="1"/>
</dbReference>
<sequence>MEPGRFRHRIMIQNFETVDLPSGGEKAVWVDASIKPIPAEVKAISGRELMASGAEHSEATVRVWLRFRDDVSSSSRMLFRGLVYDIVAALPDARLTRLELLCKSGVKP</sequence>
<protein>
    <submittedName>
        <fullName evidence="1">Phage head closure protein</fullName>
    </submittedName>
</protein>
<reference evidence="1" key="1">
    <citation type="submission" date="2020-08" db="EMBL/GenBank/DDBJ databases">
        <title>Food and environmental bacterial isolates.</title>
        <authorList>
            <person name="Richter L."/>
            <person name="Du Plessis E.M."/>
            <person name="Duvenage S."/>
            <person name="Allam M."/>
            <person name="Korsten L."/>
        </authorList>
    </citation>
    <scope>NUCLEOTIDE SEQUENCE</scope>
    <source>
        <strain evidence="1">UPMP2127</strain>
    </source>
</reference>
<organism evidence="1 2">
    <name type="scientific">Serratia fonticola</name>
    <dbReference type="NCBI Taxonomy" id="47917"/>
    <lineage>
        <taxon>Bacteria</taxon>
        <taxon>Pseudomonadati</taxon>
        <taxon>Pseudomonadota</taxon>
        <taxon>Gammaproteobacteria</taxon>
        <taxon>Enterobacterales</taxon>
        <taxon>Yersiniaceae</taxon>
        <taxon>Serratia</taxon>
    </lineage>
</organism>
<name>A0AAW3WTR8_SERFO</name>
<dbReference type="EMBL" id="JACNYO010000018">
    <property type="protein sequence ID" value="MBC3213862.1"/>
    <property type="molecule type" value="Genomic_DNA"/>
</dbReference>
<evidence type="ECO:0000313" key="2">
    <source>
        <dbReference type="Proteomes" id="UP000659084"/>
    </source>
</evidence>
<proteinExistence type="predicted"/>
<dbReference type="AlphaFoldDB" id="A0AAW3WTR8"/>
<gene>
    <name evidence="1" type="ORF">H8J20_17085</name>
</gene>
<dbReference type="Gene3D" id="2.40.10.270">
    <property type="entry name" value="Bacteriophage SPP1 head-tail adaptor protein"/>
    <property type="match status" value="1"/>
</dbReference>
<comment type="caution">
    <text evidence="1">The sequence shown here is derived from an EMBL/GenBank/DDBJ whole genome shotgun (WGS) entry which is preliminary data.</text>
</comment>
<accession>A0AAW3WTR8</accession>
<dbReference type="InterPro" id="IPR038666">
    <property type="entry name" value="SSP1_head-tail_sf"/>
</dbReference>
<dbReference type="Pfam" id="PF05521">
    <property type="entry name" value="Phage_HCP"/>
    <property type="match status" value="1"/>
</dbReference>